<protein>
    <submittedName>
        <fullName evidence="1">Uncharacterized protein</fullName>
    </submittedName>
</protein>
<comment type="caution">
    <text evidence="1">The sequence shown here is derived from an EMBL/GenBank/DDBJ whole genome shotgun (WGS) entry which is preliminary data.</text>
</comment>
<dbReference type="EMBL" id="ABOX02000013">
    <property type="protein sequence ID" value="EEF60871.1"/>
    <property type="molecule type" value="Genomic_DNA"/>
</dbReference>
<name>B9XGV0_PEDPL</name>
<proteinExistence type="predicted"/>
<keyword evidence="2" id="KW-1185">Reference proteome</keyword>
<evidence type="ECO:0000313" key="2">
    <source>
        <dbReference type="Proteomes" id="UP000003688"/>
    </source>
</evidence>
<organism evidence="1 2">
    <name type="scientific">Pedosphaera parvula (strain Ellin514)</name>
    <dbReference type="NCBI Taxonomy" id="320771"/>
    <lineage>
        <taxon>Bacteria</taxon>
        <taxon>Pseudomonadati</taxon>
        <taxon>Verrucomicrobiota</taxon>
        <taxon>Pedosphaerae</taxon>
        <taxon>Pedosphaerales</taxon>
        <taxon>Pedosphaeraceae</taxon>
        <taxon>Pedosphaera</taxon>
    </lineage>
</organism>
<accession>B9XGV0</accession>
<sequence>MDGKPGRLFEERVVIFLASSHEEALAKGQAEAKQYAESWQERQPKLLAHMVAFSMMEPELREGEEVWSCLRELEISDEGFLDLVYAGEMLGLRHLEKGEISE</sequence>
<dbReference type="AlphaFoldDB" id="B9XGV0"/>
<gene>
    <name evidence="1" type="ORF">Cflav_PD4040</name>
</gene>
<reference evidence="1 2" key="1">
    <citation type="journal article" date="2011" name="J. Bacteriol.">
        <title>Genome sequence of 'Pedosphaera parvula' Ellin514, an aerobic Verrucomicrobial isolate from pasture soil.</title>
        <authorList>
            <person name="Kant R."/>
            <person name="van Passel M.W."/>
            <person name="Sangwan P."/>
            <person name="Palva A."/>
            <person name="Lucas S."/>
            <person name="Copeland A."/>
            <person name="Lapidus A."/>
            <person name="Glavina Del Rio T."/>
            <person name="Dalin E."/>
            <person name="Tice H."/>
            <person name="Bruce D."/>
            <person name="Goodwin L."/>
            <person name="Pitluck S."/>
            <person name="Chertkov O."/>
            <person name="Larimer F.W."/>
            <person name="Land M.L."/>
            <person name="Hauser L."/>
            <person name="Brettin T.S."/>
            <person name="Detter J.C."/>
            <person name="Han S."/>
            <person name="de Vos W.M."/>
            <person name="Janssen P.H."/>
            <person name="Smidt H."/>
        </authorList>
    </citation>
    <scope>NUCLEOTIDE SEQUENCE [LARGE SCALE GENOMIC DNA]</scope>
    <source>
        <strain evidence="1 2">Ellin514</strain>
    </source>
</reference>
<dbReference type="Proteomes" id="UP000003688">
    <property type="component" value="Unassembled WGS sequence"/>
</dbReference>
<dbReference type="STRING" id="320771.Cflav_PD4040"/>
<evidence type="ECO:0000313" key="1">
    <source>
        <dbReference type="EMBL" id="EEF60871.1"/>
    </source>
</evidence>